<dbReference type="GO" id="GO:0005634">
    <property type="term" value="C:nucleus"/>
    <property type="evidence" value="ECO:0007669"/>
    <property type="project" value="TreeGrafter"/>
</dbReference>
<evidence type="ECO:0000313" key="4">
    <source>
        <dbReference type="EMBL" id="CAF3961423.1"/>
    </source>
</evidence>
<keyword evidence="6" id="KW-1185">Reference proteome</keyword>
<dbReference type="InterPro" id="IPR002044">
    <property type="entry name" value="CBM20"/>
</dbReference>
<dbReference type="Proteomes" id="UP000663829">
    <property type="component" value="Unassembled WGS sequence"/>
</dbReference>
<dbReference type="SUPFAM" id="SSF49452">
    <property type="entry name" value="Starch-binding domain-like"/>
    <property type="match status" value="1"/>
</dbReference>
<dbReference type="InterPro" id="IPR013784">
    <property type="entry name" value="Carb-bd-like_fold"/>
</dbReference>
<dbReference type="Proteomes" id="UP000681722">
    <property type="component" value="Unassembled WGS sequence"/>
</dbReference>
<dbReference type="GO" id="GO:0004725">
    <property type="term" value="F:protein tyrosine phosphatase activity"/>
    <property type="evidence" value="ECO:0007669"/>
    <property type="project" value="InterPro"/>
</dbReference>
<dbReference type="GO" id="GO:0005737">
    <property type="term" value="C:cytoplasm"/>
    <property type="evidence" value="ECO:0007669"/>
    <property type="project" value="TreeGrafter"/>
</dbReference>
<protein>
    <recommendedName>
        <fullName evidence="1">CBM20 domain-containing protein</fullName>
    </recommendedName>
</protein>
<dbReference type="EMBL" id="CAJOBC010008430">
    <property type="protein sequence ID" value="CAF3961423.1"/>
    <property type="molecule type" value="Genomic_DNA"/>
</dbReference>
<reference evidence="2" key="1">
    <citation type="submission" date="2021-02" db="EMBL/GenBank/DDBJ databases">
        <authorList>
            <person name="Nowell W R."/>
        </authorList>
    </citation>
    <scope>NUCLEOTIDE SEQUENCE</scope>
</reference>
<dbReference type="InterPro" id="IPR013783">
    <property type="entry name" value="Ig-like_fold"/>
</dbReference>
<dbReference type="SMART" id="SM01065">
    <property type="entry name" value="CBM_2"/>
    <property type="match status" value="1"/>
</dbReference>
<dbReference type="EMBL" id="CAJNOQ010008429">
    <property type="protein sequence ID" value="CAF1197048.1"/>
    <property type="molecule type" value="Genomic_DNA"/>
</dbReference>
<dbReference type="EMBL" id="CAJOBA010043833">
    <property type="protein sequence ID" value="CAF4155397.1"/>
    <property type="molecule type" value="Genomic_DNA"/>
</dbReference>
<evidence type="ECO:0000313" key="5">
    <source>
        <dbReference type="EMBL" id="CAF4155397.1"/>
    </source>
</evidence>
<organism evidence="2 6">
    <name type="scientific">Didymodactylos carnosus</name>
    <dbReference type="NCBI Taxonomy" id="1234261"/>
    <lineage>
        <taxon>Eukaryota</taxon>
        <taxon>Metazoa</taxon>
        <taxon>Spiralia</taxon>
        <taxon>Gnathifera</taxon>
        <taxon>Rotifera</taxon>
        <taxon>Eurotatoria</taxon>
        <taxon>Bdelloidea</taxon>
        <taxon>Philodinida</taxon>
        <taxon>Philodinidae</taxon>
        <taxon>Didymodactylos</taxon>
    </lineage>
</organism>
<dbReference type="Proteomes" id="UP000677228">
    <property type="component" value="Unassembled WGS sequence"/>
</dbReference>
<dbReference type="Gene3D" id="2.60.40.10">
    <property type="entry name" value="Immunoglobulins"/>
    <property type="match status" value="1"/>
</dbReference>
<evidence type="ECO:0000313" key="2">
    <source>
        <dbReference type="EMBL" id="CAF1197048.1"/>
    </source>
</evidence>
<dbReference type="PANTHER" id="PTHR46864">
    <property type="entry name" value="LAFORIN"/>
    <property type="match status" value="1"/>
</dbReference>
<comment type="caution">
    <text evidence="2">The sequence shown here is derived from an EMBL/GenBank/DDBJ whole genome shotgun (WGS) entry which is preliminary data.</text>
</comment>
<dbReference type="Pfam" id="PF00686">
    <property type="entry name" value="CBM_20"/>
    <property type="match status" value="1"/>
</dbReference>
<dbReference type="GO" id="GO:2001070">
    <property type="term" value="F:starch binding"/>
    <property type="evidence" value="ECO:0007669"/>
    <property type="project" value="InterPro"/>
</dbReference>
<dbReference type="AlphaFoldDB" id="A0A814VZ19"/>
<evidence type="ECO:0000313" key="3">
    <source>
        <dbReference type="EMBL" id="CAF1344360.1"/>
    </source>
</evidence>
<dbReference type="PANTHER" id="PTHR46864:SF1">
    <property type="entry name" value="LAFORIN"/>
    <property type="match status" value="1"/>
</dbReference>
<name>A0A814VZ19_9BILA</name>
<dbReference type="InterPro" id="IPR042942">
    <property type="entry name" value="Laforin"/>
</dbReference>
<accession>A0A814VZ19</accession>
<sequence length="152" mass="18082">MIEKNICKIKMKYLFGVVIPGLLVKKLDKDFVYLCGSIKELGQWTLKNCPKMSEQKQCPQQTILHNEPKFFQVELDLPSMIRKFDYKYVVHSQDDGELWEGKINVNRSWIMNEENIIDEEYYTPLDYWIEPLTDLPTNKPEEESLTAFTLYY</sequence>
<evidence type="ECO:0000259" key="1">
    <source>
        <dbReference type="SMART" id="SM01065"/>
    </source>
</evidence>
<proteinExistence type="predicted"/>
<evidence type="ECO:0000313" key="6">
    <source>
        <dbReference type="Proteomes" id="UP000663829"/>
    </source>
</evidence>
<dbReference type="Proteomes" id="UP000682733">
    <property type="component" value="Unassembled WGS sequence"/>
</dbReference>
<gene>
    <name evidence="2" type="ORF">GPM918_LOCUS23518</name>
    <name evidence="3" type="ORF">OVA965_LOCUS30496</name>
    <name evidence="4" type="ORF">SRO942_LOCUS23517</name>
    <name evidence="5" type="ORF">TMI583_LOCUS31299</name>
</gene>
<feature type="domain" description="CBM20" evidence="1">
    <location>
        <begin position="14"/>
        <end position="121"/>
    </location>
</feature>
<dbReference type="EMBL" id="CAJNOK010022203">
    <property type="protein sequence ID" value="CAF1344360.1"/>
    <property type="molecule type" value="Genomic_DNA"/>
</dbReference>